<comment type="catalytic activity">
    <reaction evidence="1 5">
        <text>[protein]-peptidylproline (omega=180) = [protein]-peptidylproline (omega=0)</text>
        <dbReference type="Rhea" id="RHEA:16237"/>
        <dbReference type="Rhea" id="RHEA-COMP:10747"/>
        <dbReference type="Rhea" id="RHEA-COMP:10748"/>
        <dbReference type="ChEBI" id="CHEBI:83833"/>
        <dbReference type="ChEBI" id="CHEBI:83834"/>
        <dbReference type="EC" id="5.2.1.8"/>
    </reaction>
</comment>
<dbReference type="GO" id="GO:0003755">
    <property type="term" value="F:peptidyl-prolyl cis-trans isomerase activity"/>
    <property type="evidence" value="ECO:0007669"/>
    <property type="project" value="UniProtKB-KW"/>
</dbReference>
<keyword evidence="6" id="KW-0732">Signal</keyword>
<dbReference type="GO" id="GO:0005783">
    <property type="term" value="C:endoplasmic reticulum"/>
    <property type="evidence" value="ECO:0007669"/>
    <property type="project" value="TreeGrafter"/>
</dbReference>
<dbReference type="AlphaFoldDB" id="A0A7S2UIG8"/>
<evidence type="ECO:0000256" key="3">
    <source>
        <dbReference type="ARBA" id="ARBA00023110"/>
    </source>
</evidence>
<evidence type="ECO:0000256" key="6">
    <source>
        <dbReference type="SAM" id="SignalP"/>
    </source>
</evidence>
<organism evidence="8">
    <name type="scientific">Attheya septentrionalis</name>
    <dbReference type="NCBI Taxonomy" id="420275"/>
    <lineage>
        <taxon>Eukaryota</taxon>
        <taxon>Sar</taxon>
        <taxon>Stramenopiles</taxon>
        <taxon>Ochrophyta</taxon>
        <taxon>Bacillariophyta</taxon>
        <taxon>Coscinodiscophyceae</taxon>
        <taxon>Chaetocerotophycidae</taxon>
        <taxon>Chaetocerotales</taxon>
        <taxon>Attheyaceae</taxon>
        <taxon>Attheya</taxon>
    </lineage>
</organism>
<sequence>MGRGMSLTLWMLQLVVTLLASSVVVAVDGLAVVVETLNKGLGPPVTKAFRYESLVTLYMEEDDGSKTPSGWSTRKSDGAKVDAPFAFQPGVNLIAGWSEGVVQMNEGERALLHIPSHLGYGDVPMGSPGGAFYIPANSNLLFDIEILGKEGASTSEF</sequence>
<dbReference type="PROSITE" id="PS50059">
    <property type="entry name" value="FKBP_PPIASE"/>
    <property type="match status" value="1"/>
</dbReference>
<proteinExistence type="predicted"/>
<dbReference type="InterPro" id="IPR001179">
    <property type="entry name" value="PPIase_FKBP_dom"/>
</dbReference>
<protein>
    <recommendedName>
        <fullName evidence="2 5">peptidylprolyl isomerase</fullName>
        <ecNumber evidence="2 5">5.2.1.8</ecNumber>
    </recommendedName>
</protein>
<dbReference type="Gene3D" id="3.10.50.40">
    <property type="match status" value="1"/>
</dbReference>
<evidence type="ECO:0000313" key="8">
    <source>
        <dbReference type="EMBL" id="CAD9818977.1"/>
    </source>
</evidence>
<keyword evidence="3 5" id="KW-0697">Rotamase</keyword>
<dbReference type="PANTHER" id="PTHR45779:SF7">
    <property type="entry name" value="PEPTIDYLPROLYL ISOMERASE"/>
    <property type="match status" value="1"/>
</dbReference>
<evidence type="ECO:0000256" key="2">
    <source>
        <dbReference type="ARBA" id="ARBA00013194"/>
    </source>
</evidence>
<dbReference type="EMBL" id="HBHQ01016185">
    <property type="protein sequence ID" value="CAD9818977.1"/>
    <property type="molecule type" value="Transcribed_RNA"/>
</dbReference>
<evidence type="ECO:0000256" key="5">
    <source>
        <dbReference type="PROSITE-ProRule" id="PRU00277"/>
    </source>
</evidence>
<feature type="signal peptide" evidence="6">
    <location>
        <begin position="1"/>
        <end position="26"/>
    </location>
</feature>
<feature type="chain" id="PRO_5031074521" description="peptidylprolyl isomerase" evidence="6">
    <location>
        <begin position="27"/>
        <end position="157"/>
    </location>
</feature>
<evidence type="ECO:0000259" key="7">
    <source>
        <dbReference type="PROSITE" id="PS50059"/>
    </source>
</evidence>
<evidence type="ECO:0000256" key="1">
    <source>
        <dbReference type="ARBA" id="ARBA00000971"/>
    </source>
</evidence>
<dbReference type="InterPro" id="IPR044609">
    <property type="entry name" value="FKBP2/11"/>
</dbReference>
<dbReference type="InterPro" id="IPR046357">
    <property type="entry name" value="PPIase_dom_sf"/>
</dbReference>
<dbReference type="Pfam" id="PF00254">
    <property type="entry name" value="FKBP_C"/>
    <property type="match status" value="1"/>
</dbReference>
<dbReference type="SUPFAM" id="SSF54534">
    <property type="entry name" value="FKBP-like"/>
    <property type="match status" value="1"/>
</dbReference>
<feature type="domain" description="PPIase FKBP-type" evidence="7">
    <location>
        <begin position="62"/>
        <end position="150"/>
    </location>
</feature>
<accession>A0A7S2UIG8</accession>
<gene>
    <name evidence="8" type="ORF">ASEP1449_LOCUS10809</name>
</gene>
<reference evidence="8" key="1">
    <citation type="submission" date="2021-01" db="EMBL/GenBank/DDBJ databases">
        <authorList>
            <person name="Corre E."/>
            <person name="Pelletier E."/>
            <person name="Niang G."/>
            <person name="Scheremetjew M."/>
            <person name="Finn R."/>
            <person name="Kale V."/>
            <person name="Holt S."/>
            <person name="Cochrane G."/>
            <person name="Meng A."/>
            <person name="Brown T."/>
            <person name="Cohen L."/>
        </authorList>
    </citation>
    <scope>NUCLEOTIDE SEQUENCE</scope>
    <source>
        <strain evidence="8">CCMP2084</strain>
    </source>
</reference>
<dbReference type="PANTHER" id="PTHR45779">
    <property type="entry name" value="PEPTIDYLPROLYL ISOMERASE"/>
    <property type="match status" value="1"/>
</dbReference>
<dbReference type="EC" id="5.2.1.8" evidence="2 5"/>
<evidence type="ECO:0000256" key="4">
    <source>
        <dbReference type="ARBA" id="ARBA00023235"/>
    </source>
</evidence>
<name>A0A7S2UIG8_9STRA</name>
<keyword evidence="4 5" id="KW-0413">Isomerase</keyword>